<keyword evidence="2 3" id="KW-0802">TPR repeat</keyword>
<dbReference type="InterPro" id="IPR019734">
    <property type="entry name" value="TPR_rpt"/>
</dbReference>
<dbReference type="OrthoDB" id="423802at2"/>
<dbReference type="RefSeq" id="WP_084051256.1">
    <property type="nucleotide sequence ID" value="NZ_FWWU01000010.1"/>
</dbReference>
<dbReference type="Pfam" id="PF14559">
    <property type="entry name" value="TPR_19"/>
    <property type="match status" value="1"/>
</dbReference>
<evidence type="ECO:0000256" key="3">
    <source>
        <dbReference type="PROSITE-ProRule" id="PRU00339"/>
    </source>
</evidence>
<dbReference type="SUPFAM" id="SSF48452">
    <property type="entry name" value="TPR-like"/>
    <property type="match status" value="1"/>
</dbReference>
<dbReference type="PROSITE" id="PS50005">
    <property type="entry name" value="TPR"/>
    <property type="match status" value="2"/>
</dbReference>
<keyword evidence="4" id="KW-1133">Transmembrane helix</keyword>
<dbReference type="EMBL" id="FWWU01000010">
    <property type="protein sequence ID" value="SMB97274.1"/>
    <property type="molecule type" value="Genomic_DNA"/>
</dbReference>
<keyword evidence="4" id="KW-0812">Transmembrane</keyword>
<name>A0A1W1VWL0_9DEIO</name>
<sequence length="357" mass="39326">MTAAATHQDLASMRVRAALDLGRPQEALRLLAPLLAAEPNNARWWILLSKAHHDAGEYAAALKATETALHLAPHHSVAQYYRGLALWNANVRGRNVRRRAVRAYAEQAQAALREALRLDPFGAGYHVTLARLLLQTKDQTQAEDHLRQALKLEPDFSPALLALAELALKRRDVPEAERLARQVLAQEPESVTGLGILAWAQLRGRAPHQALRTALDAVRMAPADPVARAHFEALSHAYLPRPLARNSWVWRAATVPQVGAALLPLLAAVLGIRNVWRYWRLPPDLRSAVARVRPLLREQGAVLAVLLGVTLVGLALLLPNRTVGGRLLMSAGWLFSGVLVYWLGRQLRKRGGRTGET</sequence>
<dbReference type="STRING" id="695939.SAMN00790413_06463"/>
<evidence type="ECO:0000256" key="2">
    <source>
        <dbReference type="ARBA" id="ARBA00022803"/>
    </source>
</evidence>
<dbReference type="InterPro" id="IPR051685">
    <property type="entry name" value="Ycf3/AcsC/BcsC/TPR_MFPF"/>
</dbReference>
<reference evidence="5 6" key="1">
    <citation type="submission" date="2017-04" db="EMBL/GenBank/DDBJ databases">
        <authorList>
            <person name="Afonso C.L."/>
            <person name="Miller P.J."/>
            <person name="Scott M.A."/>
            <person name="Spackman E."/>
            <person name="Goraichik I."/>
            <person name="Dimitrov K.M."/>
            <person name="Suarez D.L."/>
            <person name="Swayne D.E."/>
        </authorList>
    </citation>
    <scope>NUCLEOTIDE SEQUENCE [LARGE SCALE GENOMIC DNA]</scope>
    <source>
        <strain evidence="5 6">KR-140</strain>
    </source>
</reference>
<keyword evidence="4" id="KW-0472">Membrane</keyword>
<accession>A0A1W1VWL0</accession>
<evidence type="ECO:0000256" key="1">
    <source>
        <dbReference type="ARBA" id="ARBA00022737"/>
    </source>
</evidence>
<dbReference type="InterPro" id="IPR011990">
    <property type="entry name" value="TPR-like_helical_dom_sf"/>
</dbReference>
<keyword evidence="1" id="KW-0677">Repeat</keyword>
<gene>
    <name evidence="5" type="ORF">SAMN00790413_06463</name>
</gene>
<dbReference type="Proteomes" id="UP000192582">
    <property type="component" value="Unassembled WGS sequence"/>
</dbReference>
<dbReference type="AlphaFoldDB" id="A0A1W1VWL0"/>
<dbReference type="PANTHER" id="PTHR44943:SF8">
    <property type="entry name" value="TPR REPEAT-CONTAINING PROTEIN MJ0263"/>
    <property type="match status" value="1"/>
</dbReference>
<feature type="transmembrane region" description="Helical" evidence="4">
    <location>
        <begin position="248"/>
        <end position="272"/>
    </location>
</feature>
<proteinExistence type="predicted"/>
<keyword evidence="6" id="KW-1185">Reference proteome</keyword>
<evidence type="ECO:0000313" key="6">
    <source>
        <dbReference type="Proteomes" id="UP000192582"/>
    </source>
</evidence>
<feature type="transmembrane region" description="Helical" evidence="4">
    <location>
        <begin position="324"/>
        <end position="343"/>
    </location>
</feature>
<dbReference type="PANTHER" id="PTHR44943">
    <property type="entry name" value="CELLULOSE SYNTHASE OPERON PROTEIN C"/>
    <property type="match status" value="1"/>
</dbReference>
<dbReference type="Pfam" id="PF13432">
    <property type="entry name" value="TPR_16"/>
    <property type="match status" value="1"/>
</dbReference>
<protein>
    <submittedName>
        <fullName evidence="5">Tfp pilus assembly protein PilF</fullName>
    </submittedName>
</protein>
<evidence type="ECO:0000313" key="5">
    <source>
        <dbReference type="EMBL" id="SMB97274.1"/>
    </source>
</evidence>
<dbReference type="Gene3D" id="1.25.40.10">
    <property type="entry name" value="Tetratricopeptide repeat domain"/>
    <property type="match status" value="2"/>
</dbReference>
<feature type="repeat" description="TPR" evidence="3">
    <location>
        <begin position="123"/>
        <end position="156"/>
    </location>
</feature>
<dbReference type="SMART" id="SM00028">
    <property type="entry name" value="TPR"/>
    <property type="match status" value="3"/>
</dbReference>
<evidence type="ECO:0000256" key="4">
    <source>
        <dbReference type="SAM" id="Phobius"/>
    </source>
</evidence>
<feature type="transmembrane region" description="Helical" evidence="4">
    <location>
        <begin position="300"/>
        <end position="318"/>
    </location>
</feature>
<organism evidence="5 6">
    <name type="scientific">Deinococcus hopiensis KR-140</name>
    <dbReference type="NCBI Taxonomy" id="695939"/>
    <lineage>
        <taxon>Bacteria</taxon>
        <taxon>Thermotogati</taxon>
        <taxon>Deinococcota</taxon>
        <taxon>Deinococci</taxon>
        <taxon>Deinococcales</taxon>
        <taxon>Deinococcaceae</taxon>
        <taxon>Deinococcus</taxon>
    </lineage>
</organism>
<feature type="repeat" description="TPR" evidence="3">
    <location>
        <begin position="42"/>
        <end position="75"/>
    </location>
</feature>